<protein>
    <submittedName>
        <fullName evidence="3">PhoD-like phosphatase</fullName>
    </submittedName>
</protein>
<dbReference type="InterPro" id="IPR056702">
    <property type="entry name" value="DUF7800"/>
</dbReference>
<gene>
    <name evidence="4" type="ORF">FBY41_1612</name>
    <name evidence="3" type="ORF">FBY41_4381</name>
</gene>
<organism evidence="3 5">
    <name type="scientific">Humibacillus xanthopallidus</name>
    <dbReference type="NCBI Taxonomy" id="412689"/>
    <lineage>
        <taxon>Bacteria</taxon>
        <taxon>Bacillati</taxon>
        <taxon>Actinomycetota</taxon>
        <taxon>Actinomycetes</taxon>
        <taxon>Micrococcales</taxon>
        <taxon>Intrasporangiaceae</taxon>
        <taxon>Humibacillus</taxon>
    </lineage>
</organism>
<feature type="domain" description="PhoD-like phosphatase metallophosphatase" evidence="1">
    <location>
        <begin position="139"/>
        <end position="251"/>
    </location>
</feature>
<dbReference type="EMBL" id="VFPM01000004">
    <property type="protein sequence ID" value="TQM57553.1"/>
    <property type="molecule type" value="Genomic_DNA"/>
</dbReference>
<reference evidence="3 5" key="1">
    <citation type="submission" date="2019-06" db="EMBL/GenBank/DDBJ databases">
        <title>Genome sequencing of plant associated microbes to promote plant fitness in Sorghum bicolor and Oryza sativa.</title>
        <authorList>
            <person name="Coleman-Derr D."/>
        </authorList>
    </citation>
    <scope>NUCLEOTIDE SEQUENCE [LARGE SCALE GENOMIC DNA]</scope>
    <source>
        <strain evidence="3 5">KV-663</strain>
    </source>
</reference>
<evidence type="ECO:0000313" key="3">
    <source>
        <dbReference type="EMBL" id="TQM57553.1"/>
    </source>
</evidence>
<dbReference type="InterPro" id="IPR038607">
    <property type="entry name" value="PhoD-like_sf"/>
</dbReference>
<feature type="domain" description="DUF7800" evidence="2">
    <location>
        <begin position="7"/>
        <end position="93"/>
    </location>
</feature>
<evidence type="ECO:0000313" key="4">
    <source>
        <dbReference type="EMBL" id="TQM61601.1"/>
    </source>
</evidence>
<name>A0A543HGW3_9MICO</name>
<dbReference type="PANTHER" id="PTHR37031">
    <property type="entry name" value="METALLOPHOSPHATASE BINDING DOMAIN PROTEIN"/>
    <property type="match status" value="1"/>
</dbReference>
<accession>A0A543HGW3</accession>
<dbReference type="Pfam" id="PF25077">
    <property type="entry name" value="DUF7800"/>
    <property type="match status" value="1"/>
</dbReference>
<dbReference type="OrthoDB" id="9795624at2"/>
<dbReference type="InterPro" id="IPR029052">
    <property type="entry name" value="Metallo-depent_PP-like"/>
</dbReference>
<evidence type="ECO:0000313" key="5">
    <source>
        <dbReference type="Proteomes" id="UP000316747"/>
    </source>
</evidence>
<dbReference type="InterPro" id="IPR018946">
    <property type="entry name" value="PhoD-like_MPP"/>
</dbReference>
<evidence type="ECO:0000259" key="2">
    <source>
        <dbReference type="Pfam" id="PF25077"/>
    </source>
</evidence>
<comment type="caution">
    <text evidence="3">The sequence shown here is derived from an EMBL/GenBank/DDBJ whole genome shotgun (WGS) entry which is preliminary data.</text>
</comment>
<dbReference type="Gene3D" id="3.60.21.70">
    <property type="entry name" value="PhoD-like phosphatase"/>
    <property type="match status" value="1"/>
</dbReference>
<dbReference type="EMBL" id="VFPM01000002">
    <property type="protein sequence ID" value="TQM61601.1"/>
    <property type="molecule type" value="Genomic_DNA"/>
</dbReference>
<dbReference type="Proteomes" id="UP000316747">
    <property type="component" value="Unassembled WGS sequence"/>
</dbReference>
<proteinExistence type="predicted"/>
<dbReference type="PANTHER" id="PTHR37031:SF2">
    <property type="entry name" value="PHOD-LIKE PHOSPHATASE METALLOPHOSPHATASE DOMAIN-CONTAINING PROTEIN"/>
    <property type="match status" value="1"/>
</dbReference>
<sequence>MAGSPGPLVLGPMLRYIGETDATVWVETSGADVVTVEADGREWRAPTFSVKGHHYALVVVDGLAPGDELPYAVRIGDEPVWPPAGHAFPPPRIRTIDRSRPTRLLFGSCRTSVSHDRAGNASNGVDALRTLALALADGAAQWPDLLAFVGDQVYADETSEEMRAFIAARRDITQPPGEEIKDYEEYAHLYGLAWSDDAIRWLLSSLPSCMIFDDHDIRDDWNTSWTWQEEINRTPWWHERLMGGLSSYWVYQHLGNLPPGELAEDEVYSRLLGTSGAGGAGGVAGAGGAGGVAGADGPKAGEVDLTEPLFDLARRVDRHPEVYRWSYRRDLGDCRLVVVDSRAARVLDPHHRSMLDPDEMAWLDEQLTGDVEHLFIGTSLPFLLPPGLHDFEAIDEVLAEGAHGRLVATVAERARQSIDLEHWAAFNEGFAEVFDIVMDVARGNRGRAPSTIVFLSGDVHNSYLAEVTDAAERHGARSRIVQAVCSPIRNPMPRAVRVMMSAFARSLVRPMRFVAGRSKRVPDPAYPWLVTDGPWFDNCLAEATIQGPDVAIVWRGGEVRDGDDLHPVLTTVGAVRIPGGQDVGVGIGESAADERHTVTR</sequence>
<keyword evidence="5" id="KW-1185">Reference proteome</keyword>
<dbReference type="Pfam" id="PF09423">
    <property type="entry name" value="PhoD"/>
    <property type="match status" value="1"/>
</dbReference>
<evidence type="ECO:0000259" key="1">
    <source>
        <dbReference type="Pfam" id="PF09423"/>
    </source>
</evidence>
<dbReference type="AlphaFoldDB" id="A0A543HGW3"/>
<dbReference type="SUPFAM" id="SSF56300">
    <property type="entry name" value="Metallo-dependent phosphatases"/>
    <property type="match status" value="1"/>
</dbReference>